<feature type="active site" description="Proton donor; for delta-elimination activity" evidence="16">
    <location>
        <position position="263"/>
    </location>
</feature>
<feature type="domain" description="Formamidopyrimidine-DNA glycosylase catalytic" evidence="18">
    <location>
        <begin position="2"/>
        <end position="114"/>
    </location>
</feature>
<dbReference type="Pfam" id="PF01149">
    <property type="entry name" value="Fapy_DNA_glyco"/>
    <property type="match status" value="1"/>
</dbReference>
<comment type="catalytic activity">
    <reaction evidence="14 16">
        <text>2'-deoxyribonucleotide-(2'-deoxyribose 5'-phosphate)-2'-deoxyribonucleotide-DNA = a 3'-end 2'-deoxyribonucleotide-(2,3-dehydro-2,3-deoxyribose 5'-phosphate)-DNA + a 5'-end 5'-phospho-2'-deoxyribonucleoside-DNA + H(+)</text>
        <dbReference type="Rhea" id="RHEA:66592"/>
        <dbReference type="Rhea" id="RHEA-COMP:13180"/>
        <dbReference type="Rhea" id="RHEA-COMP:16897"/>
        <dbReference type="Rhea" id="RHEA-COMP:17067"/>
        <dbReference type="ChEBI" id="CHEBI:15378"/>
        <dbReference type="ChEBI" id="CHEBI:136412"/>
        <dbReference type="ChEBI" id="CHEBI:157695"/>
        <dbReference type="ChEBI" id="CHEBI:167181"/>
        <dbReference type="EC" id="4.2.99.18"/>
    </reaction>
</comment>
<evidence type="ECO:0000259" key="17">
    <source>
        <dbReference type="PROSITE" id="PS51066"/>
    </source>
</evidence>
<protein>
    <recommendedName>
        <fullName evidence="16">Formamidopyrimidine-DNA glycosylase</fullName>
        <shortName evidence="16">Fapy-DNA glycosylase</shortName>
        <ecNumber evidence="16">3.2.2.23</ecNumber>
    </recommendedName>
    <alternativeName>
        <fullName evidence="16">DNA-(apurinic or apyrimidinic site) lyase MutM</fullName>
        <shortName evidence="16">AP lyase MutM</shortName>
        <ecNumber evidence="16">4.2.99.18</ecNumber>
    </alternativeName>
</protein>
<dbReference type="PANTHER" id="PTHR22993:SF9">
    <property type="entry name" value="FORMAMIDOPYRIMIDINE-DNA GLYCOSYLASE"/>
    <property type="match status" value="1"/>
</dbReference>
<dbReference type="SMART" id="SM00898">
    <property type="entry name" value="Fapy_DNA_glyco"/>
    <property type="match status" value="1"/>
</dbReference>
<dbReference type="InterPro" id="IPR012319">
    <property type="entry name" value="FPG_cat"/>
</dbReference>
<evidence type="ECO:0000256" key="5">
    <source>
        <dbReference type="ARBA" id="ARBA00022763"/>
    </source>
</evidence>
<reference evidence="19 20" key="1">
    <citation type="journal article" date="2015" name="Genome Announc.">
        <title>Expanding the biotechnology potential of lactobacilli through comparative genomics of 213 strains and associated genera.</title>
        <authorList>
            <person name="Sun Z."/>
            <person name="Harris H.M."/>
            <person name="McCann A."/>
            <person name="Guo C."/>
            <person name="Argimon S."/>
            <person name="Zhang W."/>
            <person name="Yang X."/>
            <person name="Jeffery I.B."/>
            <person name="Cooney J.C."/>
            <person name="Kagawa T.F."/>
            <person name="Liu W."/>
            <person name="Song Y."/>
            <person name="Salvetti E."/>
            <person name="Wrobel A."/>
            <person name="Rasinkangas P."/>
            <person name="Parkhill J."/>
            <person name="Rea M.C."/>
            <person name="O'Sullivan O."/>
            <person name="Ritari J."/>
            <person name="Douillard F.P."/>
            <person name="Paul Ross R."/>
            <person name="Yang R."/>
            <person name="Briner A.E."/>
            <person name="Felis G.E."/>
            <person name="de Vos W.M."/>
            <person name="Barrangou R."/>
            <person name="Klaenhammer T.R."/>
            <person name="Caufield P.W."/>
            <person name="Cui Y."/>
            <person name="Zhang H."/>
            <person name="O'Toole P.W."/>
        </authorList>
    </citation>
    <scope>NUCLEOTIDE SEQUENCE [LARGE SCALE GENOMIC DNA]</scope>
    <source>
        <strain evidence="19 20">DSM 20444</strain>
    </source>
</reference>
<name>J0L4E1_9LACO</name>
<feature type="binding site" evidence="16">
    <location>
        <position position="92"/>
    </location>
    <ligand>
        <name>DNA</name>
        <dbReference type="ChEBI" id="CHEBI:16991"/>
    </ligand>
</feature>
<feature type="binding site" evidence="16">
    <location>
        <position position="111"/>
    </location>
    <ligand>
        <name>DNA</name>
        <dbReference type="ChEBI" id="CHEBI:16991"/>
    </ligand>
</feature>
<keyword evidence="13 16" id="KW-0326">Glycosidase</keyword>
<evidence type="ECO:0000256" key="15">
    <source>
        <dbReference type="ARBA" id="ARBA00060177"/>
    </source>
</evidence>
<dbReference type="RefSeq" id="WP_003690477.1">
    <property type="nucleotide sequence ID" value="NZ_AKKT01000146.1"/>
</dbReference>
<dbReference type="Gene3D" id="3.20.190.10">
    <property type="entry name" value="MutM-like, N-terminal"/>
    <property type="match status" value="1"/>
</dbReference>
<dbReference type="NCBIfam" id="NF002211">
    <property type="entry name" value="PRK01103.1"/>
    <property type="match status" value="1"/>
</dbReference>
<keyword evidence="6 16" id="KW-0863">Zinc-finger</keyword>
<dbReference type="GO" id="GO:0008270">
    <property type="term" value="F:zinc ion binding"/>
    <property type="evidence" value="ECO:0007669"/>
    <property type="project" value="UniProtKB-UniRule"/>
</dbReference>
<keyword evidence="7 16" id="KW-0378">Hydrolase</keyword>
<comment type="similarity">
    <text evidence="2 16">Belongs to the FPG family.</text>
</comment>
<feature type="domain" description="FPG-type" evidence="17">
    <location>
        <begin position="239"/>
        <end position="273"/>
    </location>
</feature>
<dbReference type="PANTHER" id="PTHR22993">
    <property type="entry name" value="FORMAMIDOPYRIMIDINE-DNA GLYCOSYLASE"/>
    <property type="match status" value="1"/>
</dbReference>
<comment type="catalytic activity">
    <reaction evidence="1 16">
        <text>Hydrolysis of DNA containing ring-opened 7-methylguanine residues, releasing 2,6-diamino-4-hydroxy-5-(N-methyl)formamidopyrimidine.</text>
        <dbReference type="EC" id="3.2.2.23"/>
    </reaction>
</comment>
<keyword evidence="20" id="KW-1185">Reference proteome</keyword>
<dbReference type="AlphaFoldDB" id="J0L4E1"/>
<dbReference type="PROSITE" id="PS51066">
    <property type="entry name" value="ZF_FPG_2"/>
    <property type="match status" value="1"/>
</dbReference>
<organism evidence="19 20">
    <name type="scientific">Liquorilactobacillus mali KCTC 3596 = DSM 20444</name>
    <dbReference type="NCBI Taxonomy" id="1046596"/>
    <lineage>
        <taxon>Bacteria</taxon>
        <taxon>Bacillati</taxon>
        <taxon>Bacillota</taxon>
        <taxon>Bacilli</taxon>
        <taxon>Lactobacillales</taxon>
        <taxon>Lactobacillaceae</taxon>
        <taxon>Liquorilactobacillus</taxon>
    </lineage>
</organism>
<comment type="function">
    <text evidence="15">Involved in base excision repair of DNA damaged by oxidation or by mutagenic agents. Acts as a DNA glycosylase that recognizes and removes damaged bases. Has a preference for oxidized purines, such as 7,8-dihydro-8-oxoguanine (8-oxoG). Has AP (apurinic/apyrimidinic) lyase activity and introduces nicks in the DNA strand. Cleaves the DNA backbone by beta-delta elimination to generate a single-strand break at the site of the removed base with both 3'- and 5'-phosphates.</text>
</comment>
<evidence type="ECO:0000256" key="6">
    <source>
        <dbReference type="ARBA" id="ARBA00022771"/>
    </source>
</evidence>
<evidence type="ECO:0000256" key="10">
    <source>
        <dbReference type="ARBA" id="ARBA00023204"/>
    </source>
</evidence>
<dbReference type="SUPFAM" id="SSF46946">
    <property type="entry name" value="S13-like H2TH domain"/>
    <property type="match status" value="1"/>
</dbReference>
<dbReference type="Proteomes" id="UP000050898">
    <property type="component" value="Unassembled WGS sequence"/>
</dbReference>
<comment type="subunit">
    <text evidence="3 16">Monomer.</text>
</comment>
<dbReference type="GO" id="GO:0003690">
    <property type="term" value="F:double-stranded DNA binding"/>
    <property type="evidence" value="ECO:0007669"/>
    <property type="project" value="UniProtKB-ARBA"/>
</dbReference>
<dbReference type="GO" id="GO:0140078">
    <property type="term" value="F:class I DNA-(apurinic or apyrimidinic site) endonuclease activity"/>
    <property type="evidence" value="ECO:0007669"/>
    <property type="project" value="UniProtKB-EC"/>
</dbReference>
<comment type="cofactor">
    <cofactor evidence="16">
        <name>Zn(2+)</name>
        <dbReference type="ChEBI" id="CHEBI:29105"/>
    </cofactor>
    <text evidence="16">Binds 1 zinc ion per subunit.</text>
</comment>
<evidence type="ECO:0000256" key="11">
    <source>
        <dbReference type="ARBA" id="ARBA00023239"/>
    </source>
</evidence>
<feature type="active site" description="Schiff-base intermediate with DNA" evidence="16">
    <location>
        <position position="2"/>
    </location>
</feature>
<evidence type="ECO:0000256" key="8">
    <source>
        <dbReference type="ARBA" id="ARBA00022833"/>
    </source>
</evidence>
<evidence type="ECO:0000256" key="13">
    <source>
        <dbReference type="ARBA" id="ARBA00023295"/>
    </source>
</evidence>
<dbReference type="NCBIfam" id="TIGR00577">
    <property type="entry name" value="fpg"/>
    <property type="match status" value="1"/>
</dbReference>
<dbReference type="HAMAP" id="MF_00103">
    <property type="entry name" value="Fapy_DNA_glycosyl"/>
    <property type="match status" value="1"/>
</dbReference>
<evidence type="ECO:0000313" key="19">
    <source>
        <dbReference type="EMBL" id="KRN10497.1"/>
    </source>
</evidence>
<evidence type="ECO:0000256" key="2">
    <source>
        <dbReference type="ARBA" id="ARBA00009409"/>
    </source>
</evidence>
<dbReference type="SUPFAM" id="SSF81624">
    <property type="entry name" value="N-terminal domain of MutM-like DNA repair proteins"/>
    <property type="match status" value="1"/>
</dbReference>
<feature type="active site" description="Proton donor" evidence="16">
    <location>
        <position position="3"/>
    </location>
</feature>
<evidence type="ECO:0000256" key="12">
    <source>
        <dbReference type="ARBA" id="ARBA00023268"/>
    </source>
</evidence>
<dbReference type="FunFam" id="1.10.8.50:FF:000003">
    <property type="entry name" value="Formamidopyrimidine-DNA glycosylase"/>
    <property type="match status" value="1"/>
</dbReference>
<evidence type="ECO:0000256" key="1">
    <source>
        <dbReference type="ARBA" id="ARBA00001668"/>
    </source>
</evidence>
<keyword evidence="10 16" id="KW-0234">DNA repair</keyword>
<dbReference type="Pfam" id="PF06831">
    <property type="entry name" value="H2TH"/>
    <property type="match status" value="1"/>
</dbReference>
<evidence type="ECO:0000313" key="20">
    <source>
        <dbReference type="Proteomes" id="UP000050898"/>
    </source>
</evidence>
<dbReference type="PROSITE" id="PS51068">
    <property type="entry name" value="FPG_CAT"/>
    <property type="match status" value="1"/>
</dbReference>
<keyword evidence="4 16" id="KW-0479">Metal-binding</keyword>
<keyword evidence="9 16" id="KW-0238">DNA-binding</keyword>
<dbReference type="Pfam" id="PF06827">
    <property type="entry name" value="zf-FPG_IleRS"/>
    <property type="match status" value="1"/>
</dbReference>
<dbReference type="GO" id="GO:0006284">
    <property type="term" value="P:base-excision repair"/>
    <property type="evidence" value="ECO:0007669"/>
    <property type="project" value="InterPro"/>
</dbReference>
<evidence type="ECO:0000256" key="14">
    <source>
        <dbReference type="ARBA" id="ARBA00044632"/>
    </source>
</evidence>
<evidence type="ECO:0000256" key="16">
    <source>
        <dbReference type="HAMAP-Rule" id="MF_00103"/>
    </source>
</evidence>
<dbReference type="OrthoDB" id="9800855at2"/>
<dbReference type="InterPro" id="IPR010663">
    <property type="entry name" value="Znf_FPG/IleRS"/>
</dbReference>
<comment type="caution">
    <text evidence="19">The sequence shown here is derived from an EMBL/GenBank/DDBJ whole genome shotgun (WGS) entry which is preliminary data.</text>
</comment>
<keyword evidence="8 16" id="KW-0862">Zinc</keyword>
<sequence length="275" mass="31363">MPELPEVETVRQGLRQLVLNKKIRNVIVLYPKIINGDTNIFIETLEGLTIKEIKRRGKYLIFNFNEDISMVSHLRMEGKYFVRQAGDEVEKHTHIIFEFTDGKQLRYNDVRKFGRMELVKTDKVADLKCLKKLGPEPTKSDFSVEDFADKLKKKNKMIKPALLDQNLVAGLGNIYVDEVLWMSKINPETIASHLSKNEIEALHDAIITELAKAVKAGGTTIRSYTNAFENSGLFQFELNAYGRTGEPCRRCGTLIKKIVVAQRGTHYCPSCQKVE</sequence>
<evidence type="ECO:0000256" key="7">
    <source>
        <dbReference type="ARBA" id="ARBA00022801"/>
    </source>
</evidence>
<dbReference type="PATRIC" id="fig|1046596.6.peg.2580"/>
<dbReference type="EC" id="4.2.99.18" evidence="16"/>
<keyword evidence="5 16" id="KW-0227">DNA damage</keyword>
<evidence type="ECO:0000256" key="9">
    <source>
        <dbReference type="ARBA" id="ARBA00023125"/>
    </source>
</evidence>
<dbReference type="GO" id="GO:0034039">
    <property type="term" value="F:8-oxo-7,8-dihydroguanine DNA N-glycosylase activity"/>
    <property type="evidence" value="ECO:0007669"/>
    <property type="project" value="TreeGrafter"/>
</dbReference>
<dbReference type="EMBL" id="AYYH01000009">
    <property type="protein sequence ID" value="KRN10497.1"/>
    <property type="molecule type" value="Genomic_DNA"/>
</dbReference>
<evidence type="ECO:0000256" key="4">
    <source>
        <dbReference type="ARBA" id="ARBA00022723"/>
    </source>
</evidence>
<dbReference type="InterPro" id="IPR015887">
    <property type="entry name" value="DNA_glyclase_Znf_dom_DNA_BS"/>
</dbReference>
<keyword evidence="11 16" id="KW-0456">Lyase</keyword>
<proteinExistence type="inferred from homology"/>
<dbReference type="Gene3D" id="1.10.8.50">
    <property type="match status" value="1"/>
</dbReference>
<keyword evidence="12 16" id="KW-0511">Multifunctional enzyme</keyword>
<dbReference type="InterPro" id="IPR015886">
    <property type="entry name" value="H2TH_FPG"/>
</dbReference>
<feature type="binding site" evidence="16">
    <location>
        <position position="154"/>
    </location>
    <ligand>
        <name>DNA</name>
        <dbReference type="ChEBI" id="CHEBI:16991"/>
    </ligand>
</feature>
<comment type="function">
    <text evidence="16">Involved in base excision repair of DNA damaged by oxidation or by mutagenic agents. Acts as DNA glycosylase that recognizes and removes damaged bases. Has a preference for oxidized purines, such as 7,8-dihydro-8-oxoguanine (8-oxoG). Has AP (apurinic/apyrimidinic) lyase activity and introduces nicks in the DNA strand. Cleaves the DNA backbone by beta-delta elimination to generate a single-strand break at the site of the removed base with both 3'- and 5'-phosphates.</text>
</comment>
<dbReference type="InterPro" id="IPR020629">
    <property type="entry name" value="FPG_Glyclase"/>
</dbReference>
<dbReference type="InterPro" id="IPR010979">
    <property type="entry name" value="Ribosomal_uS13-like_H2TH"/>
</dbReference>
<dbReference type="GO" id="GO:0003684">
    <property type="term" value="F:damaged DNA binding"/>
    <property type="evidence" value="ECO:0007669"/>
    <property type="project" value="InterPro"/>
</dbReference>
<gene>
    <name evidence="16" type="primary">mutM</name>
    <name evidence="16" type="synonym">fpg</name>
    <name evidence="19" type="ORF">FD00_GL002453</name>
</gene>
<dbReference type="SUPFAM" id="SSF57716">
    <property type="entry name" value="Glucocorticoid receptor-like (DNA-binding domain)"/>
    <property type="match status" value="1"/>
</dbReference>
<dbReference type="CDD" id="cd08966">
    <property type="entry name" value="EcFpg-like_N"/>
    <property type="match status" value="1"/>
</dbReference>
<dbReference type="PROSITE" id="PS01242">
    <property type="entry name" value="ZF_FPG_1"/>
    <property type="match status" value="1"/>
</dbReference>
<dbReference type="EC" id="3.2.2.23" evidence="16"/>
<feature type="active site" description="Proton donor; for beta-elimination activity" evidence="16">
    <location>
        <position position="58"/>
    </location>
</feature>
<dbReference type="InterPro" id="IPR000214">
    <property type="entry name" value="Znf_DNA_glyclase/AP_lyase"/>
</dbReference>
<evidence type="ECO:0000256" key="3">
    <source>
        <dbReference type="ARBA" id="ARBA00011245"/>
    </source>
</evidence>
<dbReference type="FunFam" id="3.20.190.10:FF:000001">
    <property type="entry name" value="Formamidopyrimidine-DNA glycosylase"/>
    <property type="match status" value="1"/>
</dbReference>
<evidence type="ECO:0000259" key="18">
    <source>
        <dbReference type="PROSITE" id="PS51068"/>
    </source>
</evidence>
<dbReference type="SMART" id="SM01232">
    <property type="entry name" value="H2TH"/>
    <property type="match status" value="1"/>
</dbReference>
<dbReference type="InterPro" id="IPR035937">
    <property type="entry name" value="FPG_N"/>
</dbReference>
<accession>J0L4E1</accession>